<dbReference type="EMBL" id="AAZE01000002">
    <property type="protein sequence ID" value="EDJ91599.1"/>
    <property type="molecule type" value="Genomic_DNA"/>
</dbReference>
<dbReference type="InterPro" id="IPR035571">
    <property type="entry name" value="UPF0234-like_C"/>
</dbReference>
<dbReference type="GO" id="GO:0005829">
    <property type="term" value="C:cytosol"/>
    <property type="evidence" value="ECO:0007669"/>
    <property type="project" value="TreeGrafter"/>
</dbReference>
<proteinExistence type="inferred from homology"/>
<dbReference type="NCBIfam" id="TIGR00743">
    <property type="entry name" value="DUF406 family protein"/>
    <property type="match status" value="1"/>
</dbReference>
<evidence type="ECO:0000256" key="1">
    <source>
        <dbReference type="ARBA" id="ARBA00006201"/>
    </source>
</evidence>
<organism evidence="2 3">
    <name type="scientific">Haemophilus influenzae R3021</name>
    <dbReference type="NCBI Taxonomy" id="375432"/>
    <lineage>
        <taxon>Bacteria</taxon>
        <taxon>Pseudomonadati</taxon>
        <taxon>Pseudomonadota</taxon>
        <taxon>Gammaproteobacteria</taxon>
        <taxon>Pasteurellales</taxon>
        <taxon>Pasteurellaceae</taxon>
        <taxon>Haemophilus</taxon>
    </lineage>
</organism>
<dbReference type="PANTHER" id="PTHR38769">
    <property type="entry name" value="UPF0381 PROTEIN YFCZ-RELATED"/>
    <property type="match status" value="1"/>
</dbReference>
<reference evidence="2 3" key="1">
    <citation type="journal article" date="2007" name="Genome Biol.">
        <title>Characterization and modeling of the Haemophilus influenzae core and supragenomes based on the complete genomic sequences of Rd and 12 clinical nontypeable strains.</title>
        <authorList>
            <person name="Hogg J.S."/>
            <person name="Hu F.Z."/>
            <person name="Janto B."/>
            <person name="Boissy R."/>
            <person name="Hayes J."/>
            <person name="Keefe R."/>
            <person name="Post J.C."/>
            <person name="Ehrlich G.D."/>
        </authorList>
    </citation>
    <scope>NUCLEOTIDE SEQUENCE [LARGE SCALE GENOMIC DNA]</scope>
    <source>
        <strain evidence="2 3">R3021</strain>
    </source>
</reference>
<comment type="similarity">
    <text evidence="1">Belongs to the UPF0381 family.</text>
</comment>
<dbReference type="Gene3D" id="3.30.70.860">
    <property type="match status" value="1"/>
</dbReference>
<sequence>MTVKCKAEESLTCSCVDVGTIIDGSDCSVEVHQFYSTEADANVALERLTKKARDTESDPCEIKSEIVAVENGVQLNASFTFSCQAEAMILNWRIVKNN</sequence>
<accession>A4N2S2</accession>
<evidence type="ECO:0000313" key="2">
    <source>
        <dbReference type="EMBL" id="EDJ91599.1"/>
    </source>
</evidence>
<name>A4N2S2_HAEIF</name>
<dbReference type="InterPro" id="IPR005272">
    <property type="entry name" value="DUF406"/>
</dbReference>
<evidence type="ECO:0000313" key="3">
    <source>
        <dbReference type="Proteomes" id="UP000003798"/>
    </source>
</evidence>
<dbReference type="PANTHER" id="PTHR38769:SF1">
    <property type="entry name" value="UPF0381 PROTEIN YFCZ-RELATED"/>
    <property type="match status" value="1"/>
</dbReference>
<gene>
    <name evidence="2" type="ORF">CGSHi22421_07507</name>
</gene>
<dbReference type="AlphaFoldDB" id="A4N2S2"/>
<protein>
    <submittedName>
        <fullName evidence="2">DNA mismatch repair protein</fullName>
    </submittedName>
</protein>
<dbReference type="Pfam" id="PF04175">
    <property type="entry name" value="DUF406"/>
    <property type="match status" value="1"/>
</dbReference>
<dbReference type="Proteomes" id="UP000003798">
    <property type="component" value="Unassembled WGS sequence"/>
</dbReference>